<gene>
    <name evidence="2" type="ORF">ACFFJK_17105</name>
</gene>
<evidence type="ECO:0000313" key="2">
    <source>
        <dbReference type="EMBL" id="MFC0253619.1"/>
    </source>
</evidence>
<dbReference type="RefSeq" id="WP_379680738.1">
    <property type="nucleotide sequence ID" value="NZ_JBHLWP010000015.1"/>
</dbReference>
<comment type="caution">
    <text evidence="2">The sequence shown here is derived from an EMBL/GenBank/DDBJ whole genome shotgun (WGS) entry which is preliminary data.</text>
</comment>
<name>A0ABV6FJY0_9BURK</name>
<keyword evidence="1" id="KW-0732">Signal</keyword>
<feature type="signal peptide" evidence="1">
    <location>
        <begin position="1"/>
        <end position="22"/>
    </location>
</feature>
<keyword evidence="3" id="KW-1185">Reference proteome</keyword>
<evidence type="ECO:0000313" key="3">
    <source>
        <dbReference type="Proteomes" id="UP001589773"/>
    </source>
</evidence>
<sequence length="133" mass="14086">MNRFAYPALACIAACPLPPSFAAQPAPRAPAQTPVQAATPDALPLRARLTDEVIEQAVRDTLAEQPALSRNTGQALGAEPYREFSRRVDEAKLPGCLGPDALRHQPARIGPIVLGGLAALPFWAAAVVRGKCR</sequence>
<accession>A0ABV6FJY0</accession>
<organism evidence="2 3">
    <name type="scientific">Massilia consociata</name>
    <dbReference type="NCBI Taxonomy" id="760117"/>
    <lineage>
        <taxon>Bacteria</taxon>
        <taxon>Pseudomonadati</taxon>
        <taxon>Pseudomonadota</taxon>
        <taxon>Betaproteobacteria</taxon>
        <taxon>Burkholderiales</taxon>
        <taxon>Oxalobacteraceae</taxon>
        <taxon>Telluria group</taxon>
        <taxon>Massilia</taxon>
    </lineage>
</organism>
<feature type="chain" id="PRO_5046633653" evidence="1">
    <location>
        <begin position="23"/>
        <end position="133"/>
    </location>
</feature>
<dbReference type="EMBL" id="JBHLWP010000015">
    <property type="protein sequence ID" value="MFC0253619.1"/>
    <property type="molecule type" value="Genomic_DNA"/>
</dbReference>
<evidence type="ECO:0000256" key="1">
    <source>
        <dbReference type="SAM" id="SignalP"/>
    </source>
</evidence>
<protein>
    <submittedName>
        <fullName evidence="2">Uncharacterized protein</fullName>
    </submittedName>
</protein>
<reference evidence="2 3" key="1">
    <citation type="submission" date="2024-09" db="EMBL/GenBank/DDBJ databases">
        <authorList>
            <person name="Sun Q."/>
            <person name="Mori K."/>
        </authorList>
    </citation>
    <scope>NUCLEOTIDE SEQUENCE [LARGE SCALE GENOMIC DNA]</scope>
    <source>
        <strain evidence="2 3">CCM 7792</strain>
    </source>
</reference>
<proteinExistence type="predicted"/>
<dbReference type="Proteomes" id="UP001589773">
    <property type="component" value="Unassembled WGS sequence"/>
</dbReference>